<dbReference type="AlphaFoldDB" id="A0A182QVS6"/>
<dbReference type="Proteomes" id="UP000075886">
    <property type="component" value="Unassembled WGS sequence"/>
</dbReference>
<reference evidence="3" key="1">
    <citation type="submission" date="2014-01" db="EMBL/GenBank/DDBJ databases">
        <title>The Genome Sequence of Anopheles farauti FAR1 (V2).</title>
        <authorList>
            <consortium name="The Broad Institute Genomics Platform"/>
            <person name="Neafsey D.E."/>
            <person name="Besansky N."/>
            <person name="Howell P."/>
            <person name="Walton C."/>
            <person name="Young S.K."/>
            <person name="Zeng Q."/>
            <person name="Gargeya S."/>
            <person name="Fitzgerald M."/>
            <person name="Haas B."/>
            <person name="Abouelleil A."/>
            <person name="Allen A.W."/>
            <person name="Alvarado L."/>
            <person name="Arachchi H.M."/>
            <person name="Berlin A.M."/>
            <person name="Chapman S.B."/>
            <person name="Gainer-Dewar J."/>
            <person name="Goldberg J."/>
            <person name="Griggs A."/>
            <person name="Gujja S."/>
            <person name="Hansen M."/>
            <person name="Howarth C."/>
            <person name="Imamovic A."/>
            <person name="Ireland A."/>
            <person name="Larimer J."/>
            <person name="McCowan C."/>
            <person name="Murphy C."/>
            <person name="Pearson M."/>
            <person name="Poon T.W."/>
            <person name="Priest M."/>
            <person name="Roberts A."/>
            <person name="Saif S."/>
            <person name="Shea T."/>
            <person name="Sisk P."/>
            <person name="Sykes S."/>
            <person name="Wortman J."/>
            <person name="Nusbaum C."/>
            <person name="Birren B."/>
        </authorList>
    </citation>
    <scope>NUCLEOTIDE SEQUENCE [LARGE SCALE GENOMIC DNA]</scope>
    <source>
        <strain evidence="3">FAR1</strain>
    </source>
</reference>
<protein>
    <submittedName>
        <fullName evidence="2">Uncharacterized protein</fullName>
    </submittedName>
</protein>
<sequence length="244" mass="26848">MAPGRVVVVAEERKPDYFIGSTGRPVLTASLSHFTASAKKPMHPCRSGSGGRTEDDHRRGGGTRTTKLSKHLHNLTIRNGAPINGKAESDITTPPAIVNATGRRCSKSPPVSSGPAYDANGRRRMRSNSGGGWHTAPLSNEPKTGSRSLGGQRGQQHQQQHQPAVDRNRSLTSPAPRLLSIRARFNQPTDAPNSQPSLVLQQQCRYSNNHKQLDNRLGYQRSYDRNIFGYDQRMDQFVLPPLQI</sequence>
<accession>A0A182QVS6</accession>
<dbReference type="EMBL" id="AXCN02000788">
    <property type="status" value="NOT_ANNOTATED_CDS"/>
    <property type="molecule type" value="Genomic_DNA"/>
</dbReference>
<feature type="region of interest" description="Disordered" evidence="1">
    <location>
        <begin position="35"/>
        <end position="172"/>
    </location>
</feature>
<dbReference type="VEuPathDB" id="VectorBase:AFAF017874"/>
<evidence type="ECO:0000313" key="2">
    <source>
        <dbReference type="EnsemblMetazoa" id="AFAF017874-PA"/>
    </source>
</evidence>
<feature type="compositionally biased region" description="Low complexity" evidence="1">
    <location>
        <begin position="145"/>
        <end position="162"/>
    </location>
</feature>
<evidence type="ECO:0000256" key="1">
    <source>
        <dbReference type="SAM" id="MobiDB-lite"/>
    </source>
</evidence>
<organism evidence="2 3">
    <name type="scientific">Anopheles farauti</name>
    <dbReference type="NCBI Taxonomy" id="69004"/>
    <lineage>
        <taxon>Eukaryota</taxon>
        <taxon>Metazoa</taxon>
        <taxon>Ecdysozoa</taxon>
        <taxon>Arthropoda</taxon>
        <taxon>Hexapoda</taxon>
        <taxon>Insecta</taxon>
        <taxon>Pterygota</taxon>
        <taxon>Neoptera</taxon>
        <taxon>Endopterygota</taxon>
        <taxon>Diptera</taxon>
        <taxon>Nematocera</taxon>
        <taxon>Culicoidea</taxon>
        <taxon>Culicidae</taxon>
        <taxon>Anophelinae</taxon>
        <taxon>Anopheles</taxon>
    </lineage>
</organism>
<keyword evidence="3" id="KW-1185">Reference proteome</keyword>
<name>A0A182QVS6_9DIPT</name>
<reference evidence="2" key="2">
    <citation type="submission" date="2020-05" db="UniProtKB">
        <authorList>
            <consortium name="EnsemblMetazoa"/>
        </authorList>
    </citation>
    <scope>IDENTIFICATION</scope>
    <source>
        <strain evidence="2">FAR1</strain>
    </source>
</reference>
<evidence type="ECO:0000313" key="3">
    <source>
        <dbReference type="Proteomes" id="UP000075886"/>
    </source>
</evidence>
<dbReference type="EnsemblMetazoa" id="AFAF017874-RA">
    <property type="protein sequence ID" value="AFAF017874-PA"/>
    <property type="gene ID" value="AFAF017874"/>
</dbReference>
<proteinExistence type="predicted"/>